<keyword evidence="5" id="KW-0645">Protease</keyword>
<evidence type="ECO:0000313" key="6">
    <source>
        <dbReference type="Proteomes" id="UP000593892"/>
    </source>
</evidence>
<dbReference type="Pfam" id="PF25183">
    <property type="entry name" value="OMP_b-brl_4"/>
    <property type="match status" value="1"/>
</dbReference>
<sequence>MRIVSLACIFLFLTGFLLPAQIGTEGAFFGTVTDSSGSAVPGAEVAALHVGTGLLKRATTDADGSFSILSLPIGQYTVTVKAKGFKTWEIAKAELTVGDRNRLSPVLTVGEITESVSVTGNAELLQTEKTSAETVVQMRQIRELPLDTRNPLALVSLVPGMRWASTQSGGERATYVQGQGLRSNKAAFQLDGLVSNAPMDEGGTGMPNVDTVAEFTVETLNFSAENGRDPIQVKVATKSGTNELHGAAWEFLQNDAFNSRNTFATKPPRVRRNQFGAAVGGPVIKNRTFFFGSFEGTVIHNEQIWNTQAVTSAMKTGDFSGLGRTIIDPLTKSPFPNNVIPTNRISNASKYFLPKLLEANSPGGLFKANTGTVNNTWEGTGRVDHQINDAQRIYARYVTIRQPSTQLGYKPSAVTDDTVSQHNIGVNYTWTMSSNTVLTLLGGMLRTRENYTNAELGVNNDALSAGIQGFPTAGREKWIGPPNLNIGGGYQGISYSGWGAPGSLWGSVYNAKADLRHFRGAHTMSAGFEYGDSHTYGDHGSCCVRGTYNFGNLYTNDGFADYLLGLTSSSSRNAPLAEFGTNRAPYAGFYVNDSWRLKQNFTIELGLRYERWFARHNMRQATSTWDPKLQKVVAAVQGDGNINTSAFLNTPNVAAATAGLWTTARQAGYSDNLLEGNGNWAPRIGAVYRPFAQRQIVLRAAYGLFYNSFTGNRSASSAANLPFWGVESLGFGLSQLQPWETVWSSDPNAFGIFGIGEAVDPRLKAARTHEWNMTVQTALPWKSALTLSYVGTKVDREVIFMPYNAPTVGPHTNLQADRPNPLISSVQRMENYGRNWYNALQAKAERRFANGVSFTFSYSFSRSMGEASNGSDEGTSILAFSPAWYNRGRTSFDFRHVEFATLVWELPFGNGRHYLSSVNRLTDAALGGWDFSFTQQGRSGAPFSIGGGYSNLGNGDGSRANLVGDPHISNPTPDRWFNTAAFASPALYTFGSAPLGILEGPGAIQFNTSLSKRFRVAEKKDLQFRWEAFNALNRVNYNTPNTNVASTQLGRITGAGSARYMQLALKFLF</sequence>
<keyword evidence="2" id="KW-0472">Membrane</keyword>
<accession>A0A7S7SLP8</accession>
<dbReference type="KEGG" id="pfer:IRI77_06450"/>
<comment type="subcellular location">
    <subcellularLocation>
        <location evidence="1">Cell outer membrane</location>
    </subcellularLocation>
</comment>
<dbReference type="SUPFAM" id="SSF49464">
    <property type="entry name" value="Carboxypeptidase regulatory domain-like"/>
    <property type="match status" value="1"/>
</dbReference>
<dbReference type="EMBL" id="CP063849">
    <property type="protein sequence ID" value="QOY89589.1"/>
    <property type="molecule type" value="Genomic_DNA"/>
</dbReference>
<evidence type="ECO:0000259" key="4">
    <source>
        <dbReference type="Pfam" id="PF25183"/>
    </source>
</evidence>
<dbReference type="RefSeq" id="WP_194451251.1">
    <property type="nucleotide sequence ID" value="NZ_CP063849.1"/>
</dbReference>
<dbReference type="Proteomes" id="UP000593892">
    <property type="component" value="Chromosome"/>
</dbReference>
<keyword evidence="3" id="KW-0998">Cell outer membrane</keyword>
<dbReference type="GO" id="GO:0009279">
    <property type="term" value="C:cell outer membrane"/>
    <property type="evidence" value="ECO:0007669"/>
    <property type="project" value="UniProtKB-SubCell"/>
</dbReference>
<dbReference type="InterPro" id="IPR036942">
    <property type="entry name" value="Beta-barrel_TonB_sf"/>
</dbReference>
<keyword evidence="6" id="KW-1185">Reference proteome</keyword>
<dbReference type="SUPFAM" id="SSF56935">
    <property type="entry name" value="Porins"/>
    <property type="match status" value="1"/>
</dbReference>
<dbReference type="InterPro" id="IPR008969">
    <property type="entry name" value="CarboxyPept-like_regulatory"/>
</dbReference>
<feature type="domain" description="TonB-dependent transporter Oar-like beta-barrel" evidence="4">
    <location>
        <begin position="236"/>
        <end position="1062"/>
    </location>
</feature>
<evidence type="ECO:0000256" key="3">
    <source>
        <dbReference type="ARBA" id="ARBA00023237"/>
    </source>
</evidence>
<name>A0A7S7SLP8_PALFE</name>
<keyword evidence="5" id="KW-0378">Hydrolase</keyword>
<dbReference type="Pfam" id="PF13620">
    <property type="entry name" value="CarboxypepD_reg"/>
    <property type="match status" value="1"/>
</dbReference>
<evidence type="ECO:0000313" key="5">
    <source>
        <dbReference type="EMBL" id="QOY89589.1"/>
    </source>
</evidence>
<keyword evidence="5" id="KW-0121">Carboxypeptidase</keyword>
<reference evidence="5 6" key="1">
    <citation type="submission" date="2020-10" db="EMBL/GenBank/DDBJ databases">
        <title>Complete genome sequence of Paludibaculum fermentans P105T, a facultatively anaerobic acidobacterium capable of dissimilatory Fe(III) reduction.</title>
        <authorList>
            <person name="Dedysh S.N."/>
            <person name="Beletsky A.V."/>
            <person name="Kulichevskaya I.S."/>
            <person name="Mardanov A.V."/>
            <person name="Ravin N.V."/>
        </authorList>
    </citation>
    <scope>NUCLEOTIDE SEQUENCE [LARGE SCALE GENOMIC DNA]</scope>
    <source>
        <strain evidence="5 6">P105</strain>
    </source>
</reference>
<organism evidence="5 6">
    <name type="scientific">Paludibaculum fermentans</name>
    <dbReference type="NCBI Taxonomy" id="1473598"/>
    <lineage>
        <taxon>Bacteria</taxon>
        <taxon>Pseudomonadati</taxon>
        <taxon>Acidobacteriota</taxon>
        <taxon>Terriglobia</taxon>
        <taxon>Bryobacterales</taxon>
        <taxon>Bryobacteraceae</taxon>
        <taxon>Paludibaculum</taxon>
    </lineage>
</organism>
<protein>
    <submittedName>
        <fullName evidence="5">Carboxypeptidase regulatory-like domain-containing protein</fullName>
    </submittedName>
</protein>
<dbReference type="Gene3D" id="2.40.170.20">
    <property type="entry name" value="TonB-dependent receptor, beta-barrel domain"/>
    <property type="match status" value="1"/>
</dbReference>
<evidence type="ECO:0000256" key="2">
    <source>
        <dbReference type="ARBA" id="ARBA00023136"/>
    </source>
</evidence>
<proteinExistence type="predicted"/>
<evidence type="ECO:0000256" key="1">
    <source>
        <dbReference type="ARBA" id="ARBA00004442"/>
    </source>
</evidence>
<dbReference type="GO" id="GO:0004180">
    <property type="term" value="F:carboxypeptidase activity"/>
    <property type="evidence" value="ECO:0007669"/>
    <property type="project" value="UniProtKB-KW"/>
</dbReference>
<dbReference type="InterPro" id="IPR057601">
    <property type="entry name" value="Oar-like_b-barrel"/>
</dbReference>
<gene>
    <name evidence="5" type="ORF">IRI77_06450</name>
</gene>
<dbReference type="Gene3D" id="2.60.40.1120">
    <property type="entry name" value="Carboxypeptidase-like, regulatory domain"/>
    <property type="match status" value="1"/>
</dbReference>
<dbReference type="AlphaFoldDB" id="A0A7S7SLP8"/>